<evidence type="ECO:0000256" key="1">
    <source>
        <dbReference type="SAM" id="Phobius"/>
    </source>
</evidence>
<dbReference type="KEGG" id="mfre:EXE63_02595"/>
<accession>A0A6H0RXH8</accession>
<geneLocation type="plasmid" evidence="2 3">
    <name>unnamed2</name>
</geneLocation>
<dbReference type="EMBL" id="CP038798">
    <property type="protein sequence ID" value="QIV79913.1"/>
    <property type="molecule type" value="Genomic_DNA"/>
</dbReference>
<keyword evidence="3" id="KW-1185">Reference proteome</keyword>
<feature type="transmembrane region" description="Helical" evidence="1">
    <location>
        <begin position="28"/>
        <end position="50"/>
    </location>
</feature>
<organism evidence="2 3">
    <name type="scientific">Mycolicibacterium frederiksbergense</name>
    <dbReference type="NCBI Taxonomy" id="117567"/>
    <lineage>
        <taxon>Bacteria</taxon>
        <taxon>Bacillati</taxon>
        <taxon>Actinomycetota</taxon>
        <taxon>Actinomycetes</taxon>
        <taxon>Mycobacteriales</taxon>
        <taxon>Mycobacteriaceae</taxon>
        <taxon>Mycolicibacterium</taxon>
    </lineage>
</organism>
<gene>
    <name evidence="2" type="ORF">EXE63_02595</name>
</gene>
<name>A0A6H0RXH8_9MYCO</name>
<dbReference type="RefSeq" id="WP_168140640.1">
    <property type="nucleotide sequence ID" value="NZ_CP038798.1"/>
</dbReference>
<keyword evidence="2" id="KW-0614">Plasmid</keyword>
<feature type="transmembrane region" description="Helical" evidence="1">
    <location>
        <begin position="56"/>
        <end position="74"/>
    </location>
</feature>
<evidence type="ECO:0000313" key="3">
    <source>
        <dbReference type="Proteomes" id="UP000501849"/>
    </source>
</evidence>
<dbReference type="AlphaFoldDB" id="A0A6H0RXH8"/>
<keyword evidence="1" id="KW-1133">Transmembrane helix</keyword>
<sequence>MSDMSYGYLNDFGSRLDADVRRRQVSQLLHVITPAAAMCLLLTASPQVMFTSAATWFSWPWNLMLGLIFGVLIWDVRALLLRRRGSSTPVTVPVDSMAQAFHFAEDALGLSARPPGRGDYVGLRSAAGSSDGPSLMWRSCAVLPLAALAYAASQPENGTSREWLEHIVTGLASADSDDAWREAAHAVASTTAPTVNSSFFHTMNMEHRQRDSVALVMREAILGTDVAVQR</sequence>
<protein>
    <submittedName>
        <fullName evidence="2">Uncharacterized protein</fullName>
    </submittedName>
</protein>
<evidence type="ECO:0000313" key="2">
    <source>
        <dbReference type="EMBL" id="QIV79913.1"/>
    </source>
</evidence>
<proteinExistence type="predicted"/>
<keyword evidence="1" id="KW-0472">Membrane</keyword>
<keyword evidence="1" id="KW-0812">Transmembrane</keyword>
<dbReference type="Proteomes" id="UP000501849">
    <property type="component" value="Plasmid unnamed2"/>
</dbReference>
<reference evidence="2 3" key="1">
    <citation type="submission" date="2019-04" db="EMBL/GenBank/DDBJ databases">
        <title>Draft, Whole-Genome Sequence of the Anthracene-degrading Mycobacterium frederiksbergense LB501T, Isolated from a Polycyclic Aromatic Hydrocarbon (PAH)-Contaminated Soil.</title>
        <authorList>
            <person name="Augelletti F."/>
        </authorList>
    </citation>
    <scope>NUCLEOTIDE SEQUENCE [LARGE SCALE GENOMIC DNA]</scope>
    <source>
        <strain evidence="2 3">LB 501T</strain>
        <plasmid evidence="2 3">unnamed2</plasmid>
    </source>
</reference>